<evidence type="ECO:0000256" key="7">
    <source>
        <dbReference type="ARBA" id="ARBA00043224"/>
    </source>
</evidence>
<dbReference type="FunFam" id="3.40.50.850:FF:000006">
    <property type="entry name" value="Bifunctional pyrazinamidase/nicotinamidase"/>
    <property type="match status" value="1"/>
</dbReference>
<dbReference type="EMBL" id="UGTS01000006">
    <property type="protein sequence ID" value="SUC40340.1"/>
    <property type="molecule type" value="Genomic_DNA"/>
</dbReference>
<dbReference type="PANTHER" id="PTHR11080:SF2">
    <property type="entry name" value="LD05707P"/>
    <property type="match status" value="1"/>
</dbReference>
<dbReference type="Pfam" id="PF00857">
    <property type="entry name" value="Isochorismatase"/>
    <property type="match status" value="1"/>
</dbReference>
<evidence type="ECO:0000256" key="2">
    <source>
        <dbReference type="ARBA" id="ARBA00022642"/>
    </source>
</evidence>
<keyword evidence="3" id="KW-0479">Metal-binding</keyword>
<dbReference type="GO" id="GO:0046872">
    <property type="term" value="F:metal ion binding"/>
    <property type="evidence" value="ECO:0007669"/>
    <property type="project" value="UniProtKB-KW"/>
</dbReference>
<dbReference type="InterPro" id="IPR052347">
    <property type="entry name" value="Isochorismatase_Nicotinamidase"/>
</dbReference>
<dbReference type="CDD" id="cd01011">
    <property type="entry name" value="nicotinamidase"/>
    <property type="match status" value="1"/>
</dbReference>
<dbReference type="SUPFAM" id="SSF52499">
    <property type="entry name" value="Isochorismatase-like hydrolases"/>
    <property type="match status" value="1"/>
</dbReference>
<evidence type="ECO:0000256" key="3">
    <source>
        <dbReference type="ARBA" id="ARBA00022723"/>
    </source>
</evidence>
<dbReference type="NCBIfam" id="NF008623">
    <property type="entry name" value="PRK11609.1"/>
    <property type="match status" value="1"/>
</dbReference>
<evidence type="ECO:0000313" key="11">
    <source>
        <dbReference type="Proteomes" id="UP000254191"/>
    </source>
</evidence>
<evidence type="ECO:0000256" key="8">
    <source>
        <dbReference type="ARBA" id="ARBA00072277"/>
    </source>
</evidence>
<sequence length="213" mass="23721">MKNSALLLVDLQNDFCTGGALAVKESDTVIDTANRLIDYFQRHQCPIIASKDWHPADHLSFAKNSGTVVGEIGQLNGRPQVWWPVHCVQNSHGADFHPLLTDDLISHIIYKGQNRLIDSYSAFFDNDHEYQTGLHTLLQSMQIEHLTILGIATDYCVKFTVLDALQLGYQVSVVMDGCRGVNIQPDDSQLAFNQMQQHGAVLVDSVTVLKSDK</sequence>
<evidence type="ECO:0000256" key="4">
    <source>
        <dbReference type="ARBA" id="ARBA00022801"/>
    </source>
</evidence>
<evidence type="ECO:0000256" key="5">
    <source>
        <dbReference type="ARBA" id="ARBA00037900"/>
    </source>
</evidence>
<dbReference type="AlphaFoldDB" id="A0A379GHA2"/>
<dbReference type="GO" id="GO:0019363">
    <property type="term" value="P:pyridine nucleotide biosynthetic process"/>
    <property type="evidence" value="ECO:0007669"/>
    <property type="project" value="UniProtKB-KW"/>
</dbReference>
<comment type="similarity">
    <text evidence="1">Belongs to the isochorismatase family.</text>
</comment>
<organism evidence="10 11">
    <name type="scientific">Proteus mirabilis</name>
    <dbReference type="NCBI Taxonomy" id="584"/>
    <lineage>
        <taxon>Bacteria</taxon>
        <taxon>Pseudomonadati</taxon>
        <taxon>Pseudomonadota</taxon>
        <taxon>Gammaproteobacteria</taxon>
        <taxon>Enterobacterales</taxon>
        <taxon>Morganellaceae</taxon>
        <taxon>Proteus</taxon>
    </lineage>
</organism>
<evidence type="ECO:0000259" key="9">
    <source>
        <dbReference type="Pfam" id="PF00857"/>
    </source>
</evidence>
<dbReference type="Proteomes" id="UP000254191">
    <property type="component" value="Unassembled WGS sequence"/>
</dbReference>
<dbReference type="EC" id="3.5.1.19" evidence="6"/>
<reference evidence="10 11" key="1">
    <citation type="submission" date="2018-06" db="EMBL/GenBank/DDBJ databases">
        <authorList>
            <consortium name="Pathogen Informatics"/>
            <person name="Doyle S."/>
        </authorList>
    </citation>
    <scope>NUCLEOTIDE SEQUENCE [LARGE SCALE GENOMIC DNA]</scope>
    <source>
        <strain evidence="10 11">NCTC11938</strain>
    </source>
</reference>
<keyword evidence="2" id="KW-0662">Pyridine nucleotide biosynthesis</keyword>
<evidence type="ECO:0000313" key="10">
    <source>
        <dbReference type="EMBL" id="SUC40340.1"/>
    </source>
</evidence>
<feature type="domain" description="Isochorismatase-like" evidence="9">
    <location>
        <begin position="4"/>
        <end position="204"/>
    </location>
</feature>
<dbReference type="InterPro" id="IPR036380">
    <property type="entry name" value="Isochorismatase-like_sf"/>
</dbReference>
<dbReference type="GO" id="GO:0008936">
    <property type="term" value="F:nicotinamidase activity"/>
    <property type="evidence" value="ECO:0007669"/>
    <property type="project" value="UniProtKB-EC"/>
</dbReference>
<keyword evidence="4 10" id="KW-0378">Hydrolase</keyword>
<accession>A0A379GHA2</accession>
<evidence type="ECO:0000256" key="1">
    <source>
        <dbReference type="ARBA" id="ARBA00006336"/>
    </source>
</evidence>
<comment type="pathway">
    <text evidence="5">Cofactor biosynthesis; nicotinate biosynthesis; nicotinate from nicotinamide: step 1/1.</text>
</comment>
<dbReference type="InterPro" id="IPR000868">
    <property type="entry name" value="Isochorismatase-like_dom"/>
</dbReference>
<gene>
    <name evidence="10" type="primary">pncA</name>
    <name evidence="10" type="ORF">NCTC11938_04635</name>
</gene>
<name>A0A379GHA2_PROMI</name>
<proteinExistence type="inferred from homology"/>
<dbReference type="Gene3D" id="3.40.50.850">
    <property type="entry name" value="Isochorismatase-like"/>
    <property type="match status" value="1"/>
</dbReference>
<protein>
    <recommendedName>
        <fullName evidence="8">Nicotinamidase</fullName>
        <ecNumber evidence="6">3.5.1.19</ecNumber>
    </recommendedName>
    <alternativeName>
        <fullName evidence="7">Nicotinamide deamidase</fullName>
    </alternativeName>
</protein>
<dbReference type="PANTHER" id="PTHR11080">
    <property type="entry name" value="PYRAZINAMIDASE/NICOTINAMIDASE"/>
    <property type="match status" value="1"/>
</dbReference>
<evidence type="ECO:0000256" key="6">
    <source>
        <dbReference type="ARBA" id="ARBA00039017"/>
    </source>
</evidence>